<organism evidence="1 2">
    <name type="scientific">Microbacterium trichothecenolyticum</name>
    <name type="common">Aureobacterium trichothecenolyticum</name>
    <dbReference type="NCBI Taxonomy" id="69370"/>
    <lineage>
        <taxon>Bacteria</taxon>
        <taxon>Bacillati</taxon>
        <taxon>Actinomycetota</taxon>
        <taxon>Actinomycetes</taxon>
        <taxon>Micrococcales</taxon>
        <taxon>Microbacteriaceae</taxon>
        <taxon>Microbacterium</taxon>
    </lineage>
</organism>
<protein>
    <recommendedName>
        <fullName evidence="3">Phage head-tail joining protein</fullName>
    </recommendedName>
</protein>
<evidence type="ECO:0000313" key="1">
    <source>
        <dbReference type="EMBL" id="KJL39911.1"/>
    </source>
</evidence>
<proteinExistence type="predicted"/>
<dbReference type="RefSeq" id="WP_045302847.1">
    <property type="nucleotide sequence ID" value="NZ_JYJA01000041.1"/>
</dbReference>
<dbReference type="EMBL" id="JYJA01000041">
    <property type="protein sequence ID" value="KJL39911.1"/>
    <property type="molecule type" value="Genomic_DNA"/>
</dbReference>
<sequence>MSRLLGDRAAHTVLVQNRETTRDAEGGRVTLPVGERIEVRCLSEPVREWSAAEESQALGIQVTNMLVIRSRTWPGDINSHVIFDGGVYETVGVPQHFKLSRKTSHWRVTVKWIGKDGG</sequence>
<gene>
    <name evidence="1" type="ORF">RS82_04124</name>
</gene>
<dbReference type="PATRIC" id="fig|69370.6.peg.4181"/>
<reference evidence="1 2" key="1">
    <citation type="submission" date="2015-02" db="EMBL/GenBank/DDBJ databases">
        <title>Draft genome sequences of ten Microbacterium spp. with emphasis on heavy metal contaminated environments.</title>
        <authorList>
            <person name="Corretto E."/>
        </authorList>
    </citation>
    <scope>NUCLEOTIDE SEQUENCE [LARGE SCALE GENOMIC DNA]</scope>
    <source>
        <strain evidence="1 2">DSM 8608</strain>
    </source>
</reference>
<comment type="caution">
    <text evidence="1">The sequence shown here is derived from an EMBL/GenBank/DDBJ whole genome shotgun (WGS) entry which is preliminary data.</text>
</comment>
<dbReference type="AlphaFoldDB" id="A0A0M2H0K6"/>
<dbReference type="Proteomes" id="UP000034098">
    <property type="component" value="Unassembled WGS sequence"/>
</dbReference>
<keyword evidence="2" id="KW-1185">Reference proteome</keyword>
<evidence type="ECO:0008006" key="3">
    <source>
        <dbReference type="Google" id="ProtNLM"/>
    </source>
</evidence>
<accession>A0A0M2H0K6</accession>
<name>A0A0M2H0K6_MICTR</name>
<dbReference type="OrthoDB" id="5073387at2"/>
<evidence type="ECO:0000313" key="2">
    <source>
        <dbReference type="Proteomes" id="UP000034098"/>
    </source>
</evidence>